<evidence type="ECO:0000313" key="1">
    <source>
        <dbReference type="EMBL" id="RHN77899.1"/>
    </source>
</evidence>
<evidence type="ECO:0000313" key="2">
    <source>
        <dbReference type="Proteomes" id="UP000265566"/>
    </source>
</evidence>
<dbReference type="Gramene" id="rna1403">
    <property type="protein sequence ID" value="RHN77899.1"/>
    <property type="gene ID" value="gene1403"/>
</dbReference>
<name>A0A396JI35_MEDTR</name>
<organism evidence="1 2">
    <name type="scientific">Medicago truncatula</name>
    <name type="common">Barrel medic</name>
    <name type="synonym">Medicago tribuloides</name>
    <dbReference type="NCBI Taxonomy" id="3880"/>
    <lineage>
        <taxon>Eukaryota</taxon>
        <taxon>Viridiplantae</taxon>
        <taxon>Streptophyta</taxon>
        <taxon>Embryophyta</taxon>
        <taxon>Tracheophyta</taxon>
        <taxon>Spermatophyta</taxon>
        <taxon>Magnoliopsida</taxon>
        <taxon>eudicotyledons</taxon>
        <taxon>Gunneridae</taxon>
        <taxon>Pentapetalae</taxon>
        <taxon>rosids</taxon>
        <taxon>fabids</taxon>
        <taxon>Fabales</taxon>
        <taxon>Fabaceae</taxon>
        <taxon>Papilionoideae</taxon>
        <taxon>50 kb inversion clade</taxon>
        <taxon>NPAAA clade</taxon>
        <taxon>Hologalegina</taxon>
        <taxon>IRL clade</taxon>
        <taxon>Trifolieae</taxon>
        <taxon>Medicago</taxon>
    </lineage>
</organism>
<dbReference type="AlphaFoldDB" id="A0A396JI35"/>
<proteinExistence type="predicted"/>
<protein>
    <submittedName>
        <fullName evidence="1">Uncharacterized protein</fullName>
    </submittedName>
</protein>
<accession>A0A396JI35</accession>
<reference evidence="2" key="1">
    <citation type="journal article" date="2018" name="Nat. Plants">
        <title>Whole-genome landscape of Medicago truncatula symbiotic genes.</title>
        <authorList>
            <person name="Pecrix Y."/>
            <person name="Staton S.E."/>
            <person name="Sallet E."/>
            <person name="Lelandais-Briere C."/>
            <person name="Moreau S."/>
            <person name="Carrere S."/>
            <person name="Blein T."/>
            <person name="Jardinaud M.F."/>
            <person name="Latrasse D."/>
            <person name="Zouine M."/>
            <person name="Zahm M."/>
            <person name="Kreplak J."/>
            <person name="Mayjonade B."/>
            <person name="Satge C."/>
            <person name="Perez M."/>
            <person name="Cauet S."/>
            <person name="Marande W."/>
            <person name="Chantry-Darmon C."/>
            <person name="Lopez-Roques C."/>
            <person name="Bouchez O."/>
            <person name="Berard A."/>
            <person name="Debelle F."/>
            <person name="Munos S."/>
            <person name="Bendahmane A."/>
            <person name="Berges H."/>
            <person name="Niebel A."/>
            <person name="Buitink J."/>
            <person name="Frugier F."/>
            <person name="Benhamed M."/>
            <person name="Crespi M."/>
            <person name="Gouzy J."/>
            <person name="Gamas P."/>
        </authorList>
    </citation>
    <scope>NUCLEOTIDE SEQUENCE [LARGE SCALE GENOMIC DNA]</scope>
    <source>
        <strain evidence="2">cv. Jemalong A17</strain>
    </source>
</reference>
<gene>
    <name evidence="1" type="ORF">MtrunA17_Chr1g0159691</name>
</gene>
<dbReference type="Proteomes" id="UP000265566">
    <property type="component" value="Chromosome 1"/>
</dbReference>
<dbReference type="EMBL" id="PSQE01000001">
    <property type="protein sequence ID" value="RHN77899.1"/>
    <property type="molecule type" value="Genomic_DNA"/>
</dbReference>
<comment type="caution">
    <text evidence="1">The sequence shown here is derived from an EMBL/GenBank/DDBJ whole genome shotgun (WGS) entry which is preliminary data.</text>
</comment>
<sequence length="101" mass="12032">MDLQKSFDELLDQLRTKCVSSHSAMLKKLLDDMHEAAKDKELNYVPLLDITPFYPEEEYITRAARIHAGHVRRMREKDELLKKKDEQIKYLLEQLYKQAQP</sequence>